<feature type="domain" description="CCHC-type" evidence="3">
    <location>
        <begin position="403"/>
        <end position="418"/>
    </location>
</feature>
<evidence type="ECO:0000256" key="2">
    <source>
        <dbReference type="SAM" id="MobiDB-lite"/>
    </source>
</evidence>
<dbReference type="PROSITE" id="PS50158">
    <property type="entry name" value="ZF_CCHC"/>
    <property type="match status" value="2"/>
</dbReference>
<dbReference type="SMART" id="SM00343">
    <property type="entry name" value="ZnF_C2HC"/>
    <property type="match status" value="2"/>
</dbReference>
<dbReference type="OrthoDB" id="8026949at2759"/>
<evidence type="ECO:0000313" key="4">
    <source>
        <dbReference type="EMBL" id="CAA7021535.1"/>
    </source>
</evidence>
<gene>
    <name evidence="4" type="ORF">MERR_LOCUS8770</name>
</gene>
<feature type="region of interest" description="Disordered" evidence="2">
    <location>
        <begin position="443"/>
        <end position="473"/>
    </location>
</feature>
<dbReference type="InterPro" id="IPR036875">
    <property type="entry name" value="Znf_CCHC_sf"/>
</dbReference>
<dbReference type="EMBL" id="CACVBM020000631">
    <property type="protein sequence ID" value="CAA7021535.1"/>
    <property type="molecule type" value="Genomic_DNA"/>
</dbReference>
<keyword evidence="1" id="KW-0862">Zinc</keyword>
<dbReference type="Gene3D" id="4.10.60.10">
    <property type="entry name" value="Zinc finger, CCHC-type"/>
    <property type="match status" value="1"/>
</dbReference>
<protein>
    <recommendedName>
        <fullName evidence="3">CCHC-type domain-containing protein</fullName>
    </recommendedName>
</protein>
<feature type="domain" description="CCHC-type" evidence="3">
    <location>
        <begin position="432"/>
        <end position="447"/>
    </location>
</feature>
<dbReference type="InterPro" id="IPR001878">
    <property type="entry name" value="Znf_CCHC"/>
</dbReference>
<proteinExistence type="predicted"/>
<organism evidence="4 5">
    <name type="scientific">Microthlaspi erraticum</name>
    <dbReference type="NCBI Taxonomy" id="1685480"/>
    <lineage>
        <taxon>Eukaryota</taxon>
        <taxon>Viridiplantae</taxon>
        <taxon>Streptophyta</taxon>
        <taxon>Embryophyta</taxon>
        <taxon>Tracheophyta</taxon>
        <taxon>Spermatophyta</taxon>
        <taxon>Magnoliopsida</taxon>
        <taxon>eudicotyledons</taxon>
        <taxon>Gunneridae</taxon>
        <taxon>Pentapetalae</taxon>
        <taxon>rosids</taxon>
        <taxon>malvids</taxon>
        <taxon>Brassicales</taxon>
        <taxon>Brassicaceae</taxon>
        <taxon>Coluteocarpeae</taxon>
        <taxon>Microthlaspi</taxon>
    </lineage>
</organism>
<keyword evidence="1" id="KW-0863">Zinc-finger</keyword>
<sequence length="473" mass="53378">MAYSANIDILWRFSERLCLGRFGGVTNGGIRAWFMIMLGNKDFKTFYRVKKSRKNYLSIEVMVTLCNVLEVMSDWFVDDEGSWFSTGQEWTAESGSSSSEPSSNSEHWIVVTDLEQQTLTDHDSSSDWDEDVYLMPRDNVQPSTTVNEYGEHMTWPVHYPEEERVVPSTQIIEISSGETTPNSWDRDSPPSVLPHIPMPHVFAPGGGVYPYMPTEENPTDYVYPFITSGVESNDPAVAVQVNSEVFTNQPEEPDTPEPTWEDYLGHQNVSPTYWTRKLNEIAGYTSSMEHGEGSIPQDQGEANAIWCTMYGEQDAPNSVAGNEYQIPDLNQTTEEGTGENEWPQDDEGLNLARRWDEIIATELENLRTEGNGQEQTVSRQRGRPPRRLARMRVPAPSQVTLPCDQCGGTGHHSRACPNVRARSRMNERQNICLTCGEKGHFSADCPRNCPSTSQPTRSTTRRERRPGSGSRRM</sequence>
<reference evidence="4" key="1">
    <citation type="submission" date="2020-01" db="EMBL/GenBank/DDBJ databases">
        <authorList>
            <person name="Mishra B."/>
        </authorList>
    </citation>
    <scope>NUCLEOTIDE SEQUENCE [LARGE SCALE GENOMIC DNA]</scope>
</reference>
<evidence type="ECO:0000259" key="3">
    <source>
        <dbReference type="PROSITE" id="PS50158"/>
    </source>
</evidence>
<dbReference type="GO" id="GO:0003676">
    <property type="term" value="F:nucleic acid binding"/>
    <property type="evidence" value="ECO:0007669"/>
    <property type="project" value="InterPro"/>
</dbReference>
<evidence type="ECO:0000256" key="1">
    <source>
        <dbReference type="PROSITE-ProRule" id="PRU00047"/>
    </source>
</evidence>
<dbReference type="GO" id="GO:0008270">
    <property type="term" value="F:zinc ion binding"/>
    <property type="evidence" value="ECO:0007669"/>
    <property type="project" value="UniProtKB-KW"/>
</dbReference>
<evidence type="ECO:0000313" key="5">
    <source>
        <dbReference type="Proteomes" id="UP000467841"/>
    </source>
</evidence>
<name>A0A6D2I5R6_9BRAS</name>
<dbReference type="SUPFAM" id="SSF57756">
    <property type="entry name" value="Retrovirus zinc finger-like domains"/>
    <property type="match status" value="1"/>
</dbReference>
<dbReference type="AlphaFoldDB" id="A0A6D2I5R6"/>
<dbReference type="Proteomes" id="UP000467841">
    <property type="component" value="Unassembled WGS sequence"/>
</dbReference>
<keyword evidence="1" id="KW-0479">Metal-binding</keyword>
<keyword evidence="5" id="KW-1185">Reference proteome</keyword>
<dbReference type="Pfam" id="PF00098">
    <property type="entry name" value="zf-CCHC"/>
    <property type="match status" value="1"/>
</dbReference>
<comment type="caution">
    <text evidence="4">The sequence shown here is derived from an EMBL/GenBank/DDBJ whole genome shotgun (WGS) entry which is preliminary data.</text>
</comment>
<accession>A0A6D2I5R6</accession>